<organism evidence="1 2">
    <name type="scientific">Albula glossodonta</name>
    <name type="common">roundjaw bonefish</name>
    <dbReference type="NCBI Taxonomy" id="121402"/>
    <lineage>
        <taxon>Eukaryota</taxon>
        <taxon>Metazoa</taxon>
        <taxon>Chordata</taxon>
        <taxon>Craniata</taxon>
        <taxon>Vertebrata</taxon>
        <taxon>Euteleostomi</taxon>
        <taxon>Actinopterygii</taxon>
        <taxon>Neopterygii</taxon>
        <taxon>Teleostei</taxon>
        <taxon>Albuliformes</taxon>
        <taxon>Albulidae</taxon>
        <taxon>Albula</taxon>
    </lineage>
</organism>
<name>A0A8T2NV93_9TELE</name>
<dbReference type="EMBL" id="JAFBMS010000034">
    <property type="protein sequence ID" value="KAG9341512.1"/>
    <property type="molecule type" value="Genomic_DNA"/>
</dbReference>
<sequence length="138" mass="15918">MYHDKNEISQAGQRYLIQESSSRWERLEEAEELETREEPLFRREPFTDRSDLLSHAGLSSLEARHQQQSVADTFRLRRNTERSCTALYFKECQPVHQPPRHSNDAFSDSCDAHSCPPRAGSTYTLMEKKNIGLCDATG</sequence>
<dbReference type="AlphaFoldDB" id="A0A8T2NV93"/>
<reference evidence="1" key="1">
    <citation type="thesis" date="2021" institute="BYU ScholarsArchive" country="Provo, UT, USA">
        <title>Applications of and Algorithms for Genome Assembly and Genomic Analyses with an Emphasis on Marine Teleosts.</title>
        <authorList>
            <person name="Pickett B.D."/>
        </authorList>
    </citation>
    <scope>NUCLEOTIDE SEQUENCE</scope>
    <source>
        <strain evidence="1">HI-2016</strain>
    </source>
</reference>
<accession>A0A8T2NV93</accession>
<proteinExistence type="predicted"/>
<dbReference type="Proteomes" id="UP000824540">
    <property type="component" value="Unassembled WGS sequence"/>
</dbReference>
<gene>
    <name evidence="1" type="ORF">JZ751_019017</name>
</gene>
<protein>
    <submittedName>
        <fullName evidence="1">Uncharacterized protein</fullName>
    </submittedName>
</protein>
<evidence type="ECO:0000313" key="2">
    <source>
        <dbReference type="Proteomes" id="UP000824540"/>
    </source>
</evidence>
<comment type="caution">
    <text evidence="1">The sequence shown here is derived from an EMBL/GenBank/DDBJ whole genome shotgun (WGS) entry which is preliminary data.</text>
</comment>
<keyword evidence="2" id="KW-1185">Reference proteome</keyword>
<evidence type="ECO:0000313" key="1">
    <source>
        <dbReference type="EMBL" id="KAG9341512.1"/>
    </source>
</evidence>